<dbReference type="AlphaFoldDB" id="A0A430ARL6"/>
<evidence type="ECO:0000256" key="1">
    <source>
        <dbReference type="SAM" id="Phobius"/>
    </source>
</evidence>
<evidence type="ECO:0008006" key="4">
    <source>
        <dbReference type="Google" id="ProtNLM"/>
    </source>
</evidence>
<keyword evidence="3" id="KW-1185">Reference proteome</keyword>
<proteinExistence type="predicted"/>
<dbReference type="EMBL" id="NGKC01000011">
    <property type="protein sequence ID" value="RSU10698.1"/>
    <property type="molecule type" value="Genomic_DNA"/>
</dbReference>
<comment type="caution">
    <text evidence="2">The sequence shown here is derived from an EMBL/GenBank/DDBJ whole genome shotgun (WGS) entry which is preliminary data.</text>
</comment>
<protein>
    <recommendedName>
        <fullName evidence="4">DUF4345 domain-containing protein</fullName>
    </recommendedName>
</protein>
<gene>
    <name evidence="2" type="ORF">CBF27_09945</name>
</gene>
<dbReference type="RefSeq" id="WP_126814225.1">
    <property type="nucleotide sequence ID" value="NZ_NGKC01000011.1"/>
</dbReference>
<feature type="transmembrane region" description="Helical" evidence="1">
    <location>
        <begin position="98"/>
        <end position="118"/>
    </location>
</feature>
<organism evidence="2 3">
    <name type="scientific">Vagococcus acidifermentans</name>
    <dbReference type="NCBI Taxonomy" id="564710"/>
    <lineage>
        <taxon>Bacteria</taxon>
        <taxon>Bacillati</taxon>
        <taxon>Bacillota</taxon>
        <taxon>Bacilli</taxon>
        <taxon>Lactobacillales</taxon>
        <taxon>Enterococcaceae</taxon>
        <taxon>Vagococcus</taxon>
    </lineage>
</organism>
<evidence type="ECO:0000313" key="2">
    <source>
        <dbReference type="EMBL" id="RSU10698.1"/>
    </source>
</evidence>
<keyword evidence="1" id="KW-0472">Membrane</keyword>
<accession>A0A430ARL6</accession>
<reference evidence="2 3" key="1">
    <citation type="submission" date="2017-05" db="EMBL/GenBank/DDBJ databases">
        <title>Vagococcus spp. assemblies.</title>
        <authorList>
            <person name="Gulvik C.A."/>
        </authorList>
    </citation>
    <scope>NUCLEOTIDE SEQUENCE [LARGE SCALE GENOMIC DNA]</scope>
    <source>
        <strain evidence="2 3">LMG 24798</strain>
    </source>
</reference>
<name>A0A430ARL6_9ENTE</name>
<keyword evidence="1" id="KW-1133">Transmembrane helix</keyword>
<keyword evidence="1" id="KW-0812">Transmembrane</keyword>
<feature type="transmembrane region" description="Helical" evidence="1">
    <location>
        <begin position="7"/>
        <end position="26"/>
    </location>
</feature>
<feature type="transmembrane region" description="Helical" evidence="1">
    <location>
        <begin position="46"/>
        <end position="64"/>
    </location>
</feature>
<sequence length="126" mass="14142">MNVLLRILFIITICAMFGASLLQLFVPSLMGANSEYGTAIGWQREIGFWNLTVLPILIGINIKYDYFFLRLVIISLIIGGIGFGTNHLIGYLEDTSKVISLIGAVENYFLAVMWMIGLKIESQRLH</sequence>
<dbReference type="Proteomes" id="UP000286773">
    <property type="component" value="Unassembled WGS sequence"/>
</dbReference>
<dbReference type="OrthoDB" id="2236159at2"/>
<evidence type="ECO:0000313" key="3">
    <source>
        <dbReference type="Proteomes" id="UP000286773"/>
    </source>
</evidence>
<feature type="transmembrane region" description="Helical" evidence="1">
    <location>
        <begin position="71"/>
        <end position="92"/>
    </location>
</feature>